<dbReference type="AlphaFoldDB" id="A0A2S9XFU3"/>
<keyword evidence="2" id="KW-1185">Reference proteome</keyword>
<dbReference type="InterPro" id="IPR027417">
    <property type="entry name" value="P-loop_NTPase"/>
</dbReference>
<evidence type="ECO:0000313" key="1">
    <source>
        <dbReference type="EMBL" id="PRP91736.1"/>
    </source>
</evidence>
<dbReference type="Proteomes" id="UP000237968">
    <property type="component" value="Unassembled WGS sequence"/>
</dbReference>
<sequence>MWEFYGRSRELESLEEILARGRWFFARITGRRRIGKTTLVQQALAASPARPLIYVQIPDSAPAGVLSAFADAMLTFEIDGHRFGQPTSLRGLATTIGELARAGFVVVLDEFQYFARSQLSEFTSHLQSVVDGLSADADRVSGGLFVLGSLHTELVALLEDRSAPLYNRTTDNIELGHLDTRSVLEILSAHADDDPMRLLFAWNLFEGVPKFYRDCFEHDVLGEGRTELLRAMFFRSSSPLKTEADNWFLSELRGRYDVVLKYVARNPGCTNGDIKSHVASLASDRAQQVGGYLKVLIEKYRMIERRLPMSAKPTARNGRYYIRDNFLRAWLGALSNPVSAVNFRPESLLVRQASDRLEDVEGYGFEKLVGQLYEERSREGVGDFPLNERIVGFWDRTGTELDLVAVDSDHRRLRLGSCKRNPDKLVRSLASFDAHIERFVSHQRRYDGWVVERVAIAPVLDAAARGVIEGRGYIAQDLHDLTRALC</sequence>
<reference evidence="1 2" key="1">
    <citation type="submission" date="2018-03" db="EMBL/GenBank/DDBJ databases">
        <title>Draft Genome Sequences of the Obligatory Marine Myxobacteria Enhygromyxa salina SWB005.</title>
        <authorList>
            <person name="Poehlein A."/>
            <person name="Moghaddam J.A."/>
            <person name="Harms H."/>
            <person name="Alanjari M."/>
            <person name="Koenig G.M."/>
            <person name="Daniel R."/>
            <person name="Schaeberle T.F."/>
        </authorList>
    </citation>
    <scope>NUCLEOTIDE SEQUENCE [LARGE SCALE GENOMIC DNA]</scope>
    <source>
        <strain evidence="1 2">SWB005</strain>
    </source>
</reference>
<gene>
    <name evidence="1" type="ORF">ENSA5_53160</name>
</gene>
<protein>
    <submittedName>
        <fullName evidence="1">Archaeal ATPase</fullName>
    </submittedName>
</protein>
<evidence type="ECO:0000313" key="2">
    <source>
        <dbReference type="Proteomes" id="UP000237968"/>
    </source>
</evidence>
<dbReference type="PANTHER" id="PTHR34704:SF2">
    <property type="entry name" value="ATPASE"/>
    <property type="match status" value="1"/>
</dbReference>
<organism evidence="1 2">
    <name type="scientific">Enhygromyxa salina</name>
    <dbReference type="NCBI Taxonomy" id="215803"/>
    <lineage>
        <taxon>Bacteria</taxon>
        <taxon>Pseudomonadati</taxon>
        <taxon>Myxococcota</taxon>
        <taxon>Polyangia</taxon>
        <taxon>Nannocystales</taxon>
        <taxon>Nannocystaceae</taxon>
        <taxon>Enhygromyxa</taxon>
    </lineage>
</organism>
<dbReference type="PANTHER" id="PTHR34704">
    <property type="entry name" value="ATPASE"/>
    <property type="match status" value="1"/>
</dbReference>
<proteinExistence type="predicted"/>
<accession>A0A2S9XFU3</accession>
<dbReference type="Gene3D" id="3.40.50.300">
    <property type="entry name" value="P-loop containing nucleotide triphosphate hydrolases"/>
    <property type="match status" value="1"/>
</dbReference>
<dbReference type="EMBL" id="PVNK01000232">
    <property type="protein sequence ID" value="PRP91736.1"/>
    <property type="molecule type" value="Genomic_DNA"/>
</dbReference>
<comment type="caution">
    <text evidence="1">The sequence shown here is derived from an EMBL/GenBank/DDBJ whole genome shotgun (WGS) entry which is preliminary data.</text>
</comment>
<name>A0A2S9XFU3_9BACT</name>
<dbReference type="SUPFAM" id="SSF52540">
    <property type="entry name" value="P-loop containing nucleoside triphosphate hydrolases"/>
    <property type="match status" value="1"/>
</dbReference>
<dbReference type="OrthoDB" id="9801758at2"/>